<keyword evidence="2" id="KW-0732">Signal</keyword>
<gene>
    <name evidence="3" type="ORF">QHT84_11890</name>
</gene>
<protein>
    <recommendedName>
        <fullName evidence="5">DUF3300 domain-containing protein</fullName>
    </recommendedName>
</protein>
<evidence type="ECO:0000256" key="2">
    <source>
        <dbReference type="SAM" id="SignalP"/>
    </source>
</evidence>
<proteinExistence type="predicted"/>
<dbReference type="EMBL" id="JASGBP010000009">
    <property type="protein sequence ID" value="MDI9258116.1"/>
    <property type="molecule type" value="Genomic_DNA"/>
</dbReference>
<evidence type="ECO:0000256" key="1">
    <source>
        <dbReference type="SAM" id="MobiDB-lite"/>
    </source>
</evidence>
<feature type="compositionally biased region" description="Polar residues" evidence="1">
    <location>
        <begin position="387"/>
        <end position="400"/>
    </location>
</feature>
<dbReference type="RefSeq" id="WP_283239782.1">
    <property type="nucleotide sequence ID" value="NZ_JASGBP010000009.1"/>
</dbReference>
<sequence length="439" mass="49804">MKTKMITLATLSLWSIVSSFAQDRTTVSAYNSEISDNLDLRAVASIFGDSRDLADFERRLNDPELQISNLDLNEDNKVDYLRVIETVEGNAHLIVIQSVLGRDTFQDVATVEVERDRNNRVQVQVVGNVYMYGPNYIYEPVYSFTPVIYTTFWINNYRPYYSSWYWGYYPAYYYAWTPYPIFRYRNHIGISINFHHHYNYVTYRRCHVAYNNYYRGGYRGNAYEVRYPNRSFGVRNSGYVNRYELDQRRNTRSVANGTRNYNTPRTTALTSTPRGNSGVRNYESPRTTTVQSTPRGNSGTRNYESPRAAVENSPRGNSGIRNYESPRAAVESSPRGNSGIRNYESPRVAVGSSPRGNSDTRSYSSPRGNSGTRSYESPRTAAAESTPRGNSGSGSYQSPRENAPRTSAAPRGNSTPREYSSQRGNSSRGENGSGGNRRS</sequence>
<feature type="chain" id="PRO_5047256398" description="DUF3300 domain-containing protein" evidence="2">
    <location>
        <begin position="22"/>
        <end position="439"/>
    </location>
</feature>
<keyword evidence="4" id="KW-1185">Reference proteome</keyword>
<name>A0ABT6XSN6_9FLAO</name>
<feature type="compositionally biased region" description="Low complexity" evidence="1">
    <location>
        <begin position="421"/>
        <end position="430"/>
    </location>
</feature>
<feature type="region of interest" description="Disordered" evidence="1">
    <location>
        <begin position="246"/>
        <end position="439"/>
    </location>
</feature>
<evidence type="ECO:0008006" key="5">
    <source>
        <dbReference type="Google" id="ProtNLM"/>
    </source>
</evidence>
<feature type="signal peptide" evidence="2">
    <location>
        <begin position="1"/>
        <end position="21"/>
    </location>
</feature>
<accession>A0ABT6XSN6</accession>
<organism evidence="3 4">
    <name type="scientific">Flavobacterium sedimenticola</name>
    <dbReference type="NCBI Taxonomy" id="3043286"/>
    <lineage>
        <taxon>Bacteria</taxon>
        <taxon>Pseudomonadati</taxon>
        <taxon>Bacteroidota</taxon>
        <taxon>Flavobacteriia</taxon>
        <taxon>Flavobacteriales</taxon>
        <taxon>Flavobacteriaceae</taxon>
        <taxon>Flavobacterium</taxon>
    </lineage>
</organism>
<feature type="compositionally biased region" description="Polar residues" evidence="1">
    <location>
        <begin position="252"/>
        <end position="303"/>
    </location>
</feature>
<comment type="caution">
    <text evidence="3">The sequence shown here is derived from an EMBL/GenBank/DDBJ whole genome shotgun (WGS) entry which is preliminary data.</text>
</comment>
<evidence type="ECO:0000313" key="3">
    <source>
        <dbReference type="EMBL" id="MDI9258116.1"/>
    </source>
</evidence>
<reference evidence="3 4" key="1">
    <citation type="submission" date="2023-05" db="EMBL/GenBank/DDBJ databases">
        <title>Flavobacterium sedimenti sp. nov., isolated from the sediment.</title>
        <authorList>
            <person name="Wu N."/>
        </authorList>
    </citation>
    <scope>NUCLEOTIDE SEQUENCE [LARGE SCALE GENOMIC DNA]</scope>
    <source>
        <strain evidence="3 4">YZ-48</strain>
    </source>
</reference>
<dbReference type="Proteomes" id="UP001230035">
    <property type="component" value="Unassembled WGS sequence"/>
</dbReference>
<evidence type="ECO:0000313" key="4">
    <source>
        <dbReference type="Proteomes" id="UP001230035"/>
    </source>
</evidence>
<feature type="compositionally biased region" description="Polar residues" evidence="1">
    <location>
        <begin position="354"/>
        <end position="377"/>
    </location>
</feature>